<reference evidence="6" key="1">
    <citation type="submission" date="2020-11" db="EMBL/GenBank/DDBJ databases">
        <authorList>
            <person name="Tran Van P."/>
        </authorList>
    </citation>
    <scope>NUCLEOTIDE SEQUENCE</scope>
</reference>
<evidence type="ECO:0000256" key="4">
    <source>
        <dbReference type="ARBA" id="ARBA00023136"/>
    </source>
</evidence>
<dbReference type="Gene3D" id="1.10.1450.10">
    <property type="entry name" value="Tetraspanin"/>
    <property type="match status" value="1"/>
</dbReference>
<protein>
    <submittedName>
        <fullName evidence="6">Uncharacterized protein</fullName>
    </submittedName>
</protein>
<gene>
    <name evidence="6" type="ORF">TDIB3V08_LOCUS45</name>
</gene>
<keyword evidence="3" id="KW-1133">Transmembrane helix</keyword>
<evidence type="ECO:0000256" key="2">
    <source>
        <dbReference type="ARBA" id="ARBA00022692"/>
    </source>
</evidence>
<evidence type="ECO:0000313" key="6">
    <source>
        <dbReference type="EMBL" id="CAD7193582.1"/>
    </source>
</evidence>
<evidence type="ECO:0000256" key="5">
    <source>
        <dbReference type="SAM" id="MobiDB-lite"/>
    </source>
</evidence>
<evidence type="ECO:0000256" key="3">
    <source>
        <dbReference type="ARBA" id="ARBA00022989"/>
    </source>
</evidence>
<dbReference type="GO" id="GO:0016020">
    <property type="term" value="C:membrane"/>
    <property type="evidence" value="ECO:0007669"/>
    <property type="project" value="UniProtKB-SubCell"/>
</dbReference>
<dbReference type="AlphaFoldDB" id="A0A7R8VB03"/>
<dbReference type="EMBL" id="OA564275">
    <property type="protein sequence ID" value="CAD7193582.1"/>
    <property type="molecule type" value="Genomic_DNA"/>
</dbReference>
<feature type="region of interest" description="Disordered" evidence="5">
    <location>
        <begin position="19"/>
        <end position="46"/>
    </location>
</feature>
<dbReference type="InterPro" id="IPR008952">
    <property type="entry name" value="Tetraspanin_EC2_sf"/>
</dbReference>
<sequence>MASIVTADTLLSASSVLLTPAGNLLPGPSQGRNEDKRWKRVGPPSPSLEKVQEVFRCCGLSSEGHMDWAKNEYFNCTSPSVERCGVPFSCCMNATDISVSTLGSHVETKHINNCLRTPR</sequence>
<keyword evidence="4" id="KW-0472">Membrane</keyword>
<proteinExistence type="predicted"/>
<keyword evidence="2" id="KW-0812">Transmembrane</keyword>
<organism evidence="6">
    <name type="scientific">Timema douglasi</name>
    <name type="common">Walking stick</name>
    <dbReference type="NCBI Taxonomy" id="61478"/>
    <lineage>
        <taxon>Eukaryota</taxon>
        <taxon>Metazoa</taxon>
        <taxon>Ecdysozoa</taxon>
        <taxon>Arthropoda</taxon>
        <taxon>Hexapoda</taxon>
        <taxon>Insecta</taxon>
        <taxon>Pterygota</taxon>
        <taxon>Neoptera</taxon>
        <taxon>Polyneoptera</taxon>
        <taxon>Phasmatodea</taxon>
        <taxon>Timematodea</taxon>
        <taxon>Timematoidea</taxon>
        <taxon>Timematidae</taxon>
        <taxon>Timema</taxon>
    </lineage>
</organism>
<accession>A0A7R8VB03</accession>
<dbReference type="InterPro" id="IPR018499">
    <property type="entry name" value="Tetraspanin/Peripherin"/>
</dbReference>
<comment type="subcellular location">
    <subcellularLocation>
        <location evidence="1">Membrane</location>
        <topology evidence="1">Multi-pass membrane protein</topology>
    </subcellularLocation>
</comment>
<dbReference type="Pfam" id="PF00335">
    <property type="entry name" value="Tetraspanin"/>
    <property type="match status" value="1"/>
</dbReference>
<name>A0A7R8VB03_TIMDO</name>
<evidence type="ECO:0000256" key="1">
    <source>
        <dbReference type="ARBA" id="ARBA00004141"/>
    </source>
</evidence>